<protein>
    <submittedName>
        <fullName evidence="2">Uncharacterized protein</fullName>
    </submittedName>
</protein>
<evidence type="ECO:0000313" key="2">
    <source>
        <dbReference type="EMBL" id="KAG5455930.1"/>
    </source>
</evidence>
<comment type="caution">
    <text evidence="2">The sequence shown here is derived from an EMBL/GenBank/DDBJ whole genome shotgun (WGS) entry which is preliminary data.</text>
</comment>
<dbReference type="AlphaFoldDB" id="A0A8H8DEX1"/>
<dbReference type="OrthoDB" id="446168at2759"/>
<sequence>MGCNPDNLLTRSQPATACPILEKSVVATKKTSSTVGKLKTSAAPTVDADDDLTFEELDEQPSTAAAEEKPRASLKTQNKRPAKKDFAPNKRNRTESGSRSVRGVSSEEDRPHKAPSSAKLQKALTHDATRKSEPAELGEEHSEKKRSSYTAFLNRSGPTAPGSKEIPEGAEDCLAVGARCARPNEWRPFA</sequence>
<feature type="compositionally biased region" description="Acidic residues" evidence="1">
    <location>
        <begin position="47"/>
        <end position="59"/>
    </location>
</feature>
<organism evidence="2 3">
    <name type="scientific">Olpidium bornovanus</name>
    <dbReference type="NCBI Taxonomy" id="278681"/>
    <lineage>
        <taxon>Eukaryota</taxon>
        <taxon>Fungi</taxon>
        <taxon>Fungi incertae sedis</taxon>
        <taxon>Olpidiomycota</taxon>
        <taxon>Olpidiomycotina</taxon>
        <taxon>Olpidiomycetes</taxon>
        <taxon>Olpidiales</taxon>
        <taxon>Olpidiaceae</taxon>
        <taxon>Olpidium</taxon>
    </lineage>
</organism>
<accession>A0A8H8DEX1</accession>
<keyword evidence="3" id="KW-1185">Reference proteome</keyword>
<reference evidence="2 3" key="1">
    <citation type="journal article" name="Sci. Rep.">
        <title>Genome-scale phylogenetic analyses confirm Olpidium as the closest living zoosporic fungus to the non-flagellated, terrestrial fungi.</title>
        <authorList>
            <person name="Chang Y."/>
            <person name="Rochon D."/>
            <person name="Sekimoto S."/>
            <person name="Wang Y."/>
            <person name="Chovatia M."/>
            <person name="Sandor L."/>
            <person name="Salamov A."/>
            <person name="Grigoriev I.V."/>
            <person name="Stajich J.E."/>
            <person name="Spatafora J.W."/>
        </authorList>
    </citation>
    <scope>NUCLEOTIDE SEQUENCE [LARGE SCALE GENOMIC DNA]</scope>
    <source>
        <strain evidence="2">S191</strain>
    </source>
</reference>
<proteinExistence type="predicted"/>
<feature type="compositionally biased region" description="Polar residues" evidence="1">
    <location>
        <begin position="148"/>
        <end position="157"/>
    </location>
</feature>
<feature type="region of interest" description="Disordered" evidence="1">
    <location>
        <begin position="28"/>
        <end position="167"/>
    </location>
</feature>
<dbReference type="EMBL" id="JAEFCI010012554">
    <property type="protein sequence ID" value="KAG5455930.1"/>
    <property type="molecule type" value="Genomic_DNA"/>
</dbReference>
<evidence type="ECO:0000313" key="3">
    <source>
        <dbReference type="Proteomes" id="UP000673691"/>
    </source>
</evidence>
<dbReference type="Proteomes" id="UP000673691">
    <property type="component" value="Unassembled WGS sequence"/>
</dbReference>
<evidence type="ECO:0000256" key="1">
    <source>
        <dbReference type="SAM" id="MobiDB-lite"/>
    </source>
</evidence>
<gene>
    <name evidence="2" type="ORF">BJ554DRAFT_4481</name>
</gene>
<name>A0A8H8DEX1_9FUNG</name>
<feature type="compositionally biased region" description="Basic and acidic residues" evidence="1">
    <location>
        <begin position="83"/>
        <end position="96"/>
    </location>
</feature>
<feature type="compositionally biased region" description="Basic and acidic residues" evidence="1">
    <location>
        <begin position="124"/>
        <end position="146"/>
    </location>
</feature>